<dbReference type="AlphaFoldDB" id="A0A9N9LEA2"/>
<comment type="caution">
    <text evidence="1">The sequence shown here is derived from an EMBL/GenBank/DDBJ whole genome shotgun (WGS) entry which is preliminary data.</text>
</comment>
<keyword evidence="2" id="KW-1185">Reference proteome</keyword>
<evidence type="ECO:0000313" key="1">
    <source>
        <dbReference type="EMBL" id="CAG8971047.1"/>
    </source>
</evidence>
<protein>
    <submittedName>
        <fullName evidence="1">Uncharacterized protein</fullName>
    </submittedName>
</protein>
<reference evidence="1" key="1">
    <citation type="submission" date="2021-07" db="EMBL/GenBank/DDBJ databases">
        <authorList>
            <person name="Durling M."/>
        </authorList>
    </citation>
    <scope>NUCLEOTIDE SEQUENCE</scope>
</reference>
<dbReference type="Proteomes" id="UP000701801">
    <property type="component" value="Unassembled WGS sequence"/>
</dbReference>
<name>A0A9N9LEA2_9HELO</name>
<organism evidence="1 2">
    <name type="scientific">Hymenoscyphus albidus</name>
    <dbReference type="NCBI Taxonomy" id="595503"/>
    <lineage>
        <taxon>Eukaryota</taxon>
        <taxon>Fungi</taxon>
        <taxon>Dikarya</taxon>
        <taxon>Ascomycota</taxon>
        <taxon>Pezizomycotina</taxon>
        <taxon>Leotiomycetes</taxon>
        <taxon>Helotiales</taxon>
        <taxon>Helotiaceae</taxon>
        <taxon>Hymenoscyphus</taxon>
    </lineage>
</organism>
<sequence length="349" mass="39302">MNNHVNTQAQFANDMDLATIFELPIEVRDQIWEDLVHTGGNENEAVAETGNLELVNPLLEVSAQLAQELDSRTAAIALEITIWARGNEQSVMPFEMTMTTGRYLSRLVSFLNAQRSYLHLNSAEVSGFVHEILFEMDLNFSSEHPSIVIMESLERMYPWFIFSPLGGVGAEWFAENGHCPRVTIQGLSSEITEELRRSWNAMLFSYESACLGMAREFVTQGRLLTQIGQYASARAMYLLANCWMTQDAFPSDRVFDVEAFNIFTSNERSLLYETLIALSELSLKLGRTSEAHDALVYLKQELQISQSPNANSFRSEVDVLLVEALRQIDVSSQALHLEEPDVPQGSVDM</sequence>
<accession>A0A9N9LEA2</accession>
<gene>
    <name evidence="1" type="ORF">HYALB_00005285</name>
</gene>
<dbReference type="EMBL" id="CAJVRM010000006">
    <property type="protein sequence ID" value="CAG8971047.1"/>
    <property type="molecule type" value="Genomic_DNA"/>
</dbReference>
<evidence type="ECO:0000313" key="2">
    <source>
        <dbReference type="Proteomes" id="UP000701801"/>
    </source>
</evidence>
<proteinExistence type="predicted"/>
<dbReference type="OrthoDB" id="10312531at2759"/>